<dbReference type="OrthoDB" id="309115at2759"/>
<evidence type="ECO:0008006" key="3">
    <source>
        <dbReference type="Google" id="ProtNLM"/>
    </source>
</evidence>
<gene>
    <name evidence="1" type="ORF">GSPATT00008395001</name>
</gene>
<dbReference type="OMA" id="CYSYNRN"/>
<dbReference type="KEGG" id="ptm:GSPATT00008395001"/>
<keyword evidence="2" id="KW-1185">Reference proteome</keyword>
<reference evidence="1 2" key="1">
    <citation type="journal article" date="2006" name="Nature">
        <title>Global trends of whole-genome duplications revealed by the ciliate Paramecium tetraurelia.</title>
        <authorList>
            <consortium name="Genoscope"/>
            <person name="Aury J.-M."/>
            <person name="Jaillon O."/>
            <person name="Duret L."/>
            <person name="Noel B."/>
            <person name="Jubin C."/>
            <person name="Porcel B.M."/>
            <person name="Segurens B."/>
            <person name="Daubin V."/>
            <person name="Anthouard V."/>
            <person name="Aiach N."/>
            <person name="Arnaiz O."/>
            <person name="Billaut A."/>
            <person name="Beisson J."/>
            <person name="Blanc I."/>
            <person name="Bouhouche K."/>
            <person name="Camara F."/>
            <person name="Duharcourt S."/>
            <person name="Guigo R."/>
            <person name="Gogendeau D."/>
            <person name="Katinka M."/>
            <person name="Keller A.-M."/>
            <person name="Kissmehl R."/>
            <person name="Klotz C."/>
            <person name="Koll F."/>
            <person name="Le Moue A."/>
            <person name="Lepere C."/>
            <person name="Malinsky S."/>
            <person name="Nowacki M."/>
            <person name="Nowak J.K."/>
            <person name="Plattner H."/>
            <person name="Poulain J."/>
            <person name="Ruiz F."/>
            <person name="Serrano V."/>
            <person name="Zagulski M."/>
            <person name="Dessen P."/>
            <person name="Betermier M."/>
            <person name="Weissenbach J."/>
            <person name="Scarpelli C."/>
            <person name="Schachter V."/>
            <person name="Sperling L."/>
            <person name="Meyer E."/>
            <person name="Cohen J."/>
            <person name="Wincker P."/>
        </authorList>
    </citation>
    <scope>NUCLEOTIDE SEQUENCE [LARGE SCALE GENOMIC DNA]</scope>
    <source>
        <strain evidence="1 2">Stock d4-2</strain>
    </source>
</reference>
<dbReference type="RefSeq" id="XP_001439313.1">
    <property type="nucleotide sequence ID" value="XM_001439276.1"/>
</dbReference>
<evidence type="ECO:0000313" key="1">
    <source>
        <dbReference type="EMBL" id="CAK71916.1"/>
    </source>
</evidence>
<accession>A0CM99</accession>
<evidence type="ECO:0000313" key="2">
    <source>
        <dbReference type="Proteomes" id="UP000000600"/>
    </source>
</evidence>
<dbReference type="GeneID" id="5025098"/>
<proteinExistence type="predicted"/>
<dbReference type="AlphaFoldDB" id="A0CM99"/>
<dbReference type="InParanoid" id="A0CM99"/>
<name>A0CM99_PARTE</name>
<dbReference type="Proteomes" id="UP000000600">
    <property type="component" value="Unassembled WGS sequence"/>
</dbReference>
<dbReference type="HOGENOM" id="CLU_702949_0_0_1"/>
<sequence length="393" mass="46504">MNKIKIYQLLNSSFQSIIDEYNSLQYFYNRISRFMIIRKNVLLIPYNSPFNLEMETNVTVNQMLNYFKENEHLLGDTNMWSCYSYNRNIKLGGNDEVGNMDDELFIIVCQKHIEKQKSIALTIQPQNIRFILKVHDLFTHIRNKYSLTENYQNWRCYSQDYNQHLKPNEKLLDLQMDNFIIATDEIYIQKRIQAGLNVHLAMEVQSDSKIIEIVRFIQKYLKLQGDIQQWTCHSLQLNKNLEFNSTVNDIVGEQLLITTTNGIFNTQNLFQTTFDTLNYGQSMNQTNQIFHQYDQSQLSVQQLIELKIEILEGVYKRSFVDHFNPNTQIEKLAIFILNYLSLDMSQVALDLFINGHQYNNQRDRVQTLYQFGIKSNSIVQAKVRWLDTKACLN</sequence>
<protein>
    <recommendedName>
        <fullName evidence="3">Ubiquitin-like domain-containing protein</fullName>
    </recommendedName>
</protein>
<organism evidence="1 2">
    <name type="scientific">Paramecium tetraurelia</name>
    <dbReference type="NCBI Taxonomy" id="5888"/>
    <lineage>
        <taxon>Eukaryota</taxon>
        <taxon>Sar</taxon>
        <taxon>Alveolata</taxon>
        <taxon>Ciliophora</taxon>
        <taxon>Intramacronucleata</taxon>
        <taxon>Oligohymenophorea</taxon>
        <taxon>Peniculida</taxon>
        <taxon>Parameciidae</taxon>
        <taxon>Paramecium</taxon>
    </lineage>
</organism>
<dbReference type="EMBL" id="CT868108">
    <property type="protein sequence ID" value="CAK71916.1"/>
    <property type="molecule type" value="Genomic_DNA"/>
</dbReference>